<evidence type="ECO:0000256" key="1">
    <source>
        <dbReference type="ARBA" id="ARBA00004370"/>
    </source>
</evidence>
<evidence type="ECO:0000256" key="7">
    <source>
        <dbReference type="ARBA" id="ARBA00023315"/>
    </source>
</evidence>
<dbReference type="GO" id="GO:0016746">
    <property type="term" value="F:acyltransferase activity"/>
    <property type="evidence" value="ECO:0007669"/>
    <property type="project" value="UniProtKB-KW"/>
</dbReference>
<comment type="subcellular location">
    <subcellularLocation>
        <location evidence="1">Membrane</location>
    </subcellularLocation>
</comment>
<dbReference type="GO" id="GO:0016020">
    <property type="term" value="C:membrane"/>
    <property type="evidence" value="ECO:0007669"/>
    <property type="project" value="UniProtKB-SubCell"/>
</dbReference>
<dbReference type="GO" id="GO:0006629">
    <property type="term" value="P:lipid metabolic process"/>
    <property type="evidence" value="ECO:0007669"/>
    <property type="project" value="UniProtKB-KW"/>
</dbReference>
<keyword evidence="10" id="KW-1185">Reference proteome</keyword>
<evidence type="ECO:0000256" key="5">
    <source>
        <dbReference type="ARBA" id="ARBA00023098"/>
    </source>
</evidence>
<dbReference type="AlphaFoldDB" id="D6SUR0"/>
<keyword evidence="2" id="KW-0808">Transferase</keyword>
<dbReference type="PANTHER" id="PTHR23063">
    <property type="entry name" value="PHOSPHOLIPID ACYLTRANSFERASE"/>
    <property type="match status" value="1"/>
</dbReference>
<dbReference type="PROSITE" id="PS51257">
    <property type="entry name" value="PROKAR_LIPOPROTEIN"/>
    <property type="match status" value="1"/>
</dbReference>
<evidence type="ECO:0000313" key="10">
    <source>
        <dbReference type="Proteomes" id="UP000005496"/>
    </source>
</evidence>
<dbReference type="PANTHER" id="PTHR23063:SF52">
    <property type="entry name" value="LYSOPHOSPHATIDYLCHOLINE ACYLTRANSFERASE"/>
    <property type="match status" value="1"/>
</dbReference>
<dbReference type="OrthoDB" id="9809618at2"/>
<evidence type="ECO:0000256" key="4">
    <source>
        <dbReference type="ARBA" id="ARBA00022989"/>
    </source>
</evidence>
<keyword evidence="4" id="KW-1133">Transmembrane helix</keyword>
<dbReference type="Proteomes" id="UP000005496">
    <property type="component" value="Unassembled WGS sequence"/>
</dbReference>
<feature type="domain" description="Phospholipid/glycerol acyltransferase" evidence="8">
    <location>
        <begin position="75"/>
        <end position="187"/>
    </location>
</feature>
<keyword evidence="6" id="KW-0472">Membrane</keyword>
<dbReference type="EMBL" id="ACJN02000004">
    <property type="protein sequence ID" value="EFI33040.1"/>
    <property type="molecule type" value="Genomic_DNA"/>
</dbReference>
<name>D6SUR0_9BACT</name>
<organism evidence="9 10">
    <name type="scientific">Desulfonatronospira thiodismutans ASO3-1</name>
    <dbReference type="NCBI Taxonomy" id="555779"/>
    <lineage>
        <taxon>Bacteria</taxon>
        <taxon>Pseudomonadati</taxon>
        <taxon>Thermodesulfobacteriota</taxon>
        <taxon>Desulfovibrionia</taxon>
        <taxon>Desulfovibrionales</taxon>
        <taxon>Desulfonatronovibrionaceae</taxon>
        <taxon>Desulfonatronospira</taxon>
    </lineage>
</organism>
<dbReference type="SUPFAM" id="SSF69593">
    <property type="entry name" value="Glycerol-3-phosphate (1)-acyltransferase"/>
    <property type="match status" value="1"/>
</dbReference>
<comment type="caution">
    <text evidence="9">The sequence shown here is derived from an EMBL/GenBank/DDBJ whole genome shotgun (WGS) entry which is preliminary data.</text>
</comment>
<dbReference type="Pfam" id="PF01553">
    <property type="entry name" value="Acyltransferase"/>
    <property type="match status" value="1"/>
</dbReference>
<dbReference type="InterPro" id="IPR002123">
    <property type="entry name" value="Plipid/glycerol_acylTrfase"/>
</dbReference>
<keyword evidence="5" id="KW-0443">Lipid metabolism</keyword>
<dbReference type="eggNOG" id="COG0204">
    <property type="taxonomic scope" value="Bacteria"/>
</dbReference>
<protein>
    <submittedName>
        <fullName evidence="9">Phospholipid/glycerol acyltransferase</fullName>
    </submittedName>
</protein>
<evidence type="ECO:0000256" key="3">
    <source>
        <dbReference type="ARBA" id="ARBA00022692"/>
    </source>
</evidence>
<dbReference type="RefSeq" id="WP_008871733.1">
    <property type="nucleotide sequence ID" value="NZ_ACJN02000004.1"/>
</dbReference>
<accession>D6SUR0</accession>
<keyword evidence="7 9" id="KW-0012">Acyltransferase</keyword>
<evidence type="ECO:0000313" key="9">
    <source>
        <dbReference type="EMBL" id="EFI33040.1"/>
    </source>
</evidence>
<keyword evidence="3" id="KW-0812">Transmembrane</keyword>
<proteinExistence type="predicted"/>
<evidence type="ECO:0000256" key="6">
    <source>
        <dbReference type="ARBA" id="ARBA00023136"/>
    </source>
</evidence>
<sequence>MKWIRCVFRIAASLALAACYALASCTVAILVRDFNQRLHWYSRNTGFFSPLLLKIMGVRVNIVDHTGGQGIRPGTLLVCNHLSYKDIFILSSLRPMLFISSVELSRTFFLGRMARFGGTVFVERRSPAGLRREIRQISDLLRQDFVLTLFPEAGTSDGEGLFPFKPALFQSAIQAGTRVQPVCIRYCALDGRPVNSARRRRVVWHRTLFITHILKLFTHSRVQADVEIFSPINAADKSRKDIMQQSFRLIQDCYRQELERY</sequence>
<dbReference type="CDD" id="cd07989">
    <property type="entry name" value="LPLAT_AGPAT-like"/>
    <property type="match status" value="1"/>
</dbReference>
<gene>
    <name evidence="9" type="ORF">Dthio_PD0354</name>
</gene>
<evidence type="ECO:0000256" key="2">
    <source>
        <dbReference type="ARBA" id="ARBA00022679"/>
    </source>
</evidence>
<reference evidence="9" key="1">
    <citation type="submission" date="2010-05" db="EMBL/GenBank/DDBJ databases">
        <title>The draft genome of Desulfonatronospira thiodismutans ASO3-1.</title>
        <authorList>
            <consortium name="US DOE Joint Genome Institute (JGI-PGF)"/>
            <person name="Lucas S."/>
            <person name="Copeland A."/>
            <person name="Lapidus A."/>
            <person name="Cheng J.-F."/>
            <person name="Bruce D."/>
            <person name="Goodwin L."/>
            <person name="Pitluck S."/>
            <person name="Chertkov O."/>
            <person name="Brettin T."/>
            <person name="Detter J.C."/>
            <person name="Han C."/>
            <person name="Land M.L."/>
            <person name="Hauser L."/>
            <person name="Kyrpides N."/>
            <person name="Mikhailova N."/>
            <person name="Muyzer G."/>
            <person name="Woyke T."/>
        </authorList>
    </citation>
    <scope>NUCLEOTIDE SEQUENCE [LARGE SCALE GENOMIC DNA]</scope>
    <source>
        <strain evidence="9">ASO3-1</strain>
    </source>
</reference>
<dbReference type="SMART" id="SM00563">
    <property type="entry name" value="PlsC"/>
    <property type="match status" value="1"/>
</dbReference>
<evidence type="ECO:0000259" key="8">
    <source>
        <dbReference type="SMART" id="SM00563"/>
    </source>
</evidence>